<feature type="transmembrane region" description="Helical" evidence="1">
    <location>
        <begin position="427"/>
        <end position="447"/>
    </location>
</feature>
<protein>
    <submittedName>
        <fullName evidence="2">Uncharacterized protein</fullName>
    </submittedName>
</protein>
<name>A0A0M0KJP1_ALKHA</name>
<feature type="transmembrane region" description="Helical" evidence="1">
    <location>
        <begin position="459"/>
        <end position="476"/>
    </location>
</feature>
<feature type="transmembrane region" description="Helical" evidence="1">
    <location>
        <begin position="6"/>
        <end position="23"/>
    </location>
</feature>
<proteinExistence type="predicted"/>
<comment type="caution">
    <text evidence="2">The sequence shown here is derived from an EMBL/GenBank/DDBJ whole genome shotgun (WGS) entry which is preliminary data.</text>
</comment>
<organism evidence="2">
    <name type="scientific">Halalkalibacterium halodurans</name>
    <name type="common">Bacillus halodurans</name>
    <dbReference type="NCBI Taxonomy" id="86665"/>
    <lineage>
        <taxon>Bacteria</taxon>
        <taxon>Bacillati</taxon>
        <taxon>Bacillota</taxon>
        <taxon>Bacilli</taxon>
        <taxon>Bacillales</taxon>
        <taxon>Bacillaceae</taxon>
        <taxon>Halalkalibacterium (ex Joshi et al. 2022)</taxon>
    </lineage>
</organism>
<accession>A0A0M0KJP1</accession>
<dbReference type="OMA" id="AMAMNLF"/>
<dbReference type="RefSeq" id="WP_010898318.1">
    <property type="nucleotide sequence ID" value="NZ_CP040441.1"/>
</dbReference>
<feature type="transmembrane region" description="Helical" evidence="1">
    <location>
        <begin position="124"/>
        <end position="141"/>
    </location>
</feature>
<sequence length="477" mass="50255">MDLTVAHWLYLAGTCIIILTMLFRQNVVVPALLMTFLIGWTYSGSFMQGLQTTFNGSLTAAGALFNIFLIIAIMTALLDALKSIGSDKQMIIPFQKVMINGHVSFFILVFVTYTLSLFFWPAPAVPLIGALLIPVAIRSGLPAMTSALAISLAGHGMALSSDFVIQAAPALTATAAGVDVTEITDKTLILSLIAGAVSLLIVYFQGRRHIRSASPRLLTKWEQKEAGSGGVQRADDRMKVRSGRHSFIYACLVPLTFLGIIVYVILATFTSLVPSIASGAGAALIGGIAILLLIAATASYDYRTVLKHVSDHLTNGFVFAFKVMGLVIPIAGFFLIGSNNHAASILNIPSGQDAPAFLFDLVQASQLVIPEHPFVSGFAILILGMISGLDGSGFSGLPLVGTLSVALGHTTGMDVATLASIGQVGAIWVGGGTLVAWSPIIAIAGFAKVPIIEMVRRSFIPVCIGLIVATAFGLLFF</sequence>
<dbReference type="PATRIC" id="fig|136160.3.peg.2155"/>
<evidence type="ECO:0000313" key="2">
    <source>
        <dbReference type="EMBL" id="KOO38990.1"/>
    </source>
</evidence>
<evidence type="ECO:0000256" key="1">
    <source>
        <dbReference type="SAM" id="Phobius"/>
    </source>
</evidence>
<accession>A0A4Y7WUI0</accession>
<feature type="transmembrane region" description="Helical" evidence="1">
    <location>
        <begin position="99"/>
        <end position="118"/>
    </location>
</feature>
<dbReference type="AlphaFoldDB" id="A0A0M0KJP1"/>
<feature type="transmembrane region" description="Helical" evidence="1">
    <location>
        <begin position="188"/>
        <end position="206"/>
    </location>
</feature>
<dbReference type="GeneID" id="87597707"/>
<feature type="transmembrane region" description="Helical" evidence="1">
    <location>
        <begin position="247"/>
        <end position="266"/>
    </location>
</feature>
<feature type="transmembrane region" description="Helical" evidence="1">
    <location>
        <begin position="28"/>
        <end position="46"/>
    </location>
</feature>
<feature type="transmembrane region" description="Helical" evidence="1">
    <location>
        <begin position="272"/>
        <end position="296"/>
    </location>
</feature>
<keyword evidence="1" id="KW-0812">Transmembrane</keyword>
<feature type="transmembrane region" description="Helical" evidence="1">
    <location>
        <begin position="58"/>
        <end position="78"/>
    </location>
</feature>
<keyword evidence="1" id="KW-1133">Transmembrane helix</keyword>
<reference evidence="2" key="1">
    <citation type="submission" date="2015-08" db="EMBL/GenBank/DDBJ databases">
        <title>Complete DNA Sequence of Pseudomonas syringae pv. actinidiae, the Causal Agent of Kiwifruit Canker Disease.</title>
        <authorList>
            <person name="Rikkerink E.H.A."/>
            <person name="Fineran P.C."/>
        </authorList>
    </citation>
    <scope>NUCLEOTIDE SEQUENCE</scope>
    <source>
        <strain evidence="2">DSM 13666</strain>
    </source>
</reference>
<dbReference type="EMBL" id="LILD01000001">
    <property type="protein sequence ID" value="KOO38990.1"/>
    <property type="molecule type" value="Genomic_DNA"/>
</dbReference>
<feature type="transmembrane region" description="Helical" evidence="1">
    <location>
        <begin position="317"/>
        <end position="336"/>
    </location>
</feature>
<keyword evidence="1" id="KW-0472">Membrane</keyword>
<gene>
    <name evidence="2" type="ORF">AMD02_09030</name>
</gene>